<keyword evidence="1 7" id="KW-0812">Transmembrane</keyword>
<sequence length="141" mass="14807">MQAPVGHCGKLPIALSIEVADVVKPTTGQQGPPQQQGGEGQSSGSRTQGRVFASTPADNGASNAVVEGSTQLSSYSQTLLSGFLAVISVNLVIAFYICMAMKEPLDEHEPDPAFLAEAEASIHQSRPGENEDSPEAREKQE</sequence>
<feature type="region of interest" description="Disordered" evidence="6">
    <location>
        <begin position="25"/>
        <end position="63"/>
    </location>
</feature>
<proteinExistence type="predicted"/>
<dbReference type="Pfam" id="PF09446">
    <property type="entry name" value="VMA21"/>
    <property type="match status" value="1"/>
</dbReference>
<evidence type="ECO:0000256" key="6">
    <source>
        <dbReference type="SAM" id="MobiDB-lite"/>
    </source>
</evidence>
<evidence type="ECO:0000313" key="8">
    <source>
        <dbReference type="EMBL" id="KAF8411291.1"/>
    </source>
</evidence>
<reference evidence="8 9" key="1">
    <citation type="submission" date="2020-04" db="EMBL/GenBank/DDBJ databases">
        <title>Plant Genome Project.</title>
        <authorList>
            <person name="Zhang R.-G."/>
        </authorList>
    </citation>
    <scope>NUCLEOTIDE SEQUENCE [LARGE SCALE GENOMIC DNA]</scope>
    <source>
        <strain evidence="8">YNK0</strain>
        <tissue evidence="8">Leaf</tissue>
    </source>
</reference>
<dbReference type="OrthoDB" id="160405at2759"/>
<dbReference type="GO" id="GO:0005789">
    <property type="term" value="C:endoplasmic reticulum membrane"/>
    <property type="evidence" value="ECO:0007669"/>
    <property type="project" value="TreeGrafter"/>
</dbReference>
<evidence type="ECO:0000256" key="2">
    <source>
        <dbReference type="ARBA" id="ARBA00022824"/>
    </source>
</evidence>
<dbReference type="PANTHER" id="PTHR31792">
    <property type="entry name" value="VACUOLAR ATPASE ASSEMBLY INTEGRAL MEMBRANE PROTEIN VMA21"/>
    <property type="match status" value="1"/>
</dbReference>
<gene>
    <name evidence="8" type="ORF">HHK36_003838</name>
</gene>
<evidence type="ECO:0000256" key="4">
    <source>
        <dbReference type="ARBA" id="ARBA00023136"/>
    </source>
</evidence>
<dbReference type="PANTHER" id="PTHR31792:SF3">
    <property type="entry name" value="VACUOLAR ATPASE ASSEMBLY INTEGRAL MEMBRANE PROTEIN VMA21"/>
    <property type="match status" value="1"/>
</dbReference>
<keyword evidence="9" id="KW-1185">Reference proteome</keyword>
<keyword evidence="3 7" id="KW-1133">Transmembrane helix</keyword>
<organism evidence="8 9">
    <name type="scientific">Tetracentron sinense</name>
    <name type="common">Spur-leaf</name>
    <dbReference type="NCBI Taxonomy" id="13715"/>
    <lineage>
        <taxon>Eukaryota</taxon>
        <taxon>Viridiplantae</taxon>
        <taxon>Streptophyta</taxon>
        <taxon>Embryophyta</taxon>
        <taxon>Tracheophyta</taxon>
        <taxon>Spermatophyta</taxon>
        <taxon>Magnoliopsida</taxon>
        <taxon>Trochodendrales</taxon>
        <taxon>Trochodendraceae</taxon>
        <taxon>Tetracentron</taxon>
    </lineage>
</organism>
<evidence type="ECO:0000313" key="9">
    <source>
        <dbReference type="Proteomes" id="UP000655225"/>
    </source>
</evidence>
<dbReference type="GO" id="GO:0031410">
    <property type="term" value="C:cytoplasmic vesicle"/>
    <property type="evidence" value="ECO:0007669"/>
    <property type="project" value="UniProtKB-KW"/>
</dbReference>
<name>A0A834ZYN4_TETSI</name>
<dbReference type="EMBL" id="JABCRI010000002">
    <property type="protein sequence ID" value="KAF8411291.1"/>
    <property type="molecule type" value="Genomic_DNA"/>
</dbReference>
<evidence type="ECO:0000256" key="7">
    <source>
        <dbReference type="SAM" id="Phobius"/>
    </source>
</evidence>
<dbReference type="GO" id="GO:0070072">
    <property type="term" value="P:vacuolar proton-transporting V-type ATPase complex assembly"/>
    <property type="evidence" value="ECO:0007669"/>
    <property type="project" value="InterPro"/>
</dbReference>
<keyword evidence="2" id="KW-0256">Endoplasmic reticulum</keyword>
<keyword evidence="5" id="KW-0968">Cytoplasmic vesicle</keyword>
<accession>A0A834ZYN4</accession>
<evidence type="ECO:0000256" key="5">
    <source>
        <dbReference type="ARBA" id="ARBA00023329"/>
    </source>
</evidence>
<feature type="compositionally biased region" description="Basic and acidic residues" evidence="6">
    <location>
        <begin position="126"/>
        <end position="141"/>
    </location>
</feature>
<feature type="transmembrane region" description="Helical" evidence="7">
    <location>
        <begin position="79"/>
        <end position="98"/>
    </location>
</feature>
<dbReference type="InterPro" id="IPR019013">
    <property type="entry name" value="Vma21"/>
</dbReference>
<feature type="compositionally biased region" description="Low complexity" evidence="6">
    <location>
        <begin position="25"/>
        <end position="49"/>
    </location>
</feature>
<evidence type="ECO:0000256" key="1">
    <source>
        <dbReference type="ARBA" id="ARBA00022692"/>
    </source>
</evidence>
<keyword evidence="4 7" id="KW-0472">Membrane</keyword>
<comment type="caution">
    <text evidence="8">The sequence shown here is derived from an EMBL/GenBank/DDBJ whole genome shotgun (WGS) entry which is preliminary data.</text>
</comment>
<dbReference type="Proteomes" id="UP000655225">
    <property type="component" value="Unassembled WGS sequence"/>
</dbReference>
<dbReference type="AlphaFoldDB" id="A0A834ZYN4"/>
<protein>
    <submittedName>
        <fullName evidence="8">Uncharacterized protein</fullName>
    </submittedName>
</protein>
<feature type="region of interest" description="Disordered" evidence="6">
    <location>
        <begin position="110"/>
        <end position="141"/>
    </location>
</feature>
<evidence type="ECO:0000256" key="3">
    <source>
        <dbReference type="ARBA" id="ARBA00022989"/>
    </source>
</evidence>